<organism evidence="1 2">
    <name type="scientific">Okeania hirsuta</name>
    <dbReference type="NCBI Taxonomy" id="1458930"/>
    <lineage>
        <taxon>Bacteria</taxon>
        <taxon>Bacillati</taxon>
        <taxon>Cyanobacteriota</taxon>
        <taxon>Cyanophyceae</taxon>
        <taxon>Oscillatoriophycideae</taxon>
        <taxon>Oscillatoriales</taxon>
        <taxon>Microcoleaceae</taxon>
        <taxon>Okeania</taxon>
    </lineage>
</organism>
<protein>
    <submittedName>
        <fullName evidence="1">DUF2887 domain-containing protein</fullName>
    </submittedName>
</protein>
<keyword evidence="2" id="KW-1185">Reference proteome</keyword>
<dbReference type="InterPro" id="IPR022573">
    <property type="entry name" value="DUF2887"/>
</dbReference>
<dbReference type="EMBL" id="RCBY01000012">
    <property type="protein sequence ID" value="RQH53496.1"/>
    <property type="molecule type" value="Genomic_DNA"/>
</dbReference>
<sequence length="139" mass="15535">MEETVSGSLGVGVVKLVVIKPETQAINLAKSLISQAQEEIIEPKIQEDLINLIQTIIVYKLPQKTRKEIEAMLGLSELKKTKVYQEAFAEGKDEGEVEANLKSVSNMIRLGLTLETIAEYLDLPLEEVQRLAKLTENRD</sequence>
<gene>
    <name evidence="1" type="ORF">D5R40_03730</name>
</gene>
<accession>A0A3N6NWR6</accession>
<dbReference type="Proteomes" id="UP000269154">
    <property type="component" value="Unassembled WGS sequence"/>
</dbReference>
<reference evidence="1 2" key="1">
    <citation type="journal article" date="2018" name="ACS Chem. Biol.">
        <title>Ketoreductase domain dysfunction expands chemodiversity: malyngamide biosynthesis in the cyanobacterium Okeania hirsuta.</title>
        <authorList>
            <person name="Moss N.A."/>
            <person name="Leao T."/>
            <person name="Rankin M."/>
            <person name="McCullough T.M."/>
            <person name="Qu P."/>
            <person name="Korobeynikov A."/>
            <person name="Smith J.L."/>
            <person name="Gerwick L."/>
            <person name="Gerwick W.H."/>
        </authorList>
    </citation>
    <scope>NUCLEOTIDE SEQUENCE [LARGE SCALE GENOMIC DNA]</scope>
    <source>
        <strain evidence="1 2">PAB10Feb10-1</strain>
    </source>
</reference>
<evidence type="ECO:0000313" key="2">
    <source>
        <dbReference type="Proteomes" id="UP000269154"/>
    </source>
</evidence>
<evidence type="ECO:0000313" key="1">
    <source>
        <dbReference type="EMBL" id="RQH53496.1"/>
    </source>
</evidence>
<dbReference type="AlphaFoldDB" id="A0A3N6NWR6"/>
<name>A0A3N6NWR6_9CYAN</name>
<comment type="caution">
    <text evidence="1">The sequence shown here is derived from an EMBL/GenBank/DDBJ whole genome shotgun (WGS) entry which is preliminary data.</text>
</comment>
<dbReference type="Pfam" id="PF11103">
    <property type="entry name" value="DUF2887"/>
    <property type="match status" value="1"/>
</dbReference>
<dbReference type="OrthoDB" id="468313at2"/>
<proteinExistence type="predicted"/>